<proteinExistence type="predicted"/>
<dbReference type="Proteomes" id="UP000003697">
    <property type="component" value="Unassembled WGS sequence"/>
</dbReference>
<dbReference type="RefSeq" id="WP_003096099.1">
    <property type="nucleotide sequence ID" value="NZ_GL831112.1"/>
</dbReference>
<organism evidence="1 2">
    <name type="scientific">Streptococcus vestibularis ATCC 49124</name>
    <dbReference type="NCBI Taxonomy" id="889206"/>
    <lineage>
        <taxon>Bacteria</taxon>
        <taxon>Bacillati</taxon>
        <taxon>Bacillota</taxon>
        <taxon>Bacilli</taxon>
        <taxon>Lactobacillales</taxon>
        <taxon>Streptococcaceae</taxon>
        <taxon>Streptococcus</taxon>
    </lineage>
</organism>
<reference evidence="1 2" key="1">
    <citation type="submission" date="2011-01" db="EMBL/GenBank/DDBJ databases">
        <authorList>
            <person name="Muzny D."/>
            <person name="Qin X."/>
            <person name="Buhay C."/>
            <person name="Dugan-Rocha S."/>
            <person name="Ding Y."/>
            <person name="Chen G."/>
            <person name="Hawes A."/>
            <person name="Holder M."/>
            <person name="Jhangiani S."/>
            <person name="Johnson A."/>
            <person name="Khan Z."/>
            <person name="Li Z."/>
            <person name="Liu W."/>
            <person name="Liu X."/>
            <person name="Perez L."/>
            <person name="Shen H."/>
            <person name="Wang Q."/>
            <person name="Watt J."/>
            <person name="Xi L."/>
            <person name="Xin Y."/>
            <person name="Zhou J."/>
            <person name="Deng J."/>
            <person name="Jiang H."/>
            <person name="Liu Y."/>
            <person name="Qu J."/>
            <person name="Song X.-Z."/>
            <person name="Zhang L."/>
            <person name="Villasana D."/>
            <person name="Johnson A."/>
            <person name="Liu J."/>
            <person name="Liyanage D."/>
            <person name="Lorensuhewa L."/>
            <person name="Robinson T."/>
            <person name="Song A."/>
            <person name="Song B.-B."/>
            <person name="Dinh H."/>
            <person name="Thornton R."/>
            <person name="Coyle M."/>
            <person name="Francisco L."/>
            <person name="Jackson L."/>
            <person name="Javaid M."/>
            <person name="Korchina V."/>
            <person name="Kovar C."/>
            <person name="Mata R."/>
            <person name="Mathew T."/>
            <person name="Ngo R."/>
            <person name="Nguyen L."/>
            <person name="Nguyen N."/>
            <person name="Okwuonu G."/>
            <person name="Ongeri F."/>
            <person name="Pham C."/>
            <person name="Simmons D."/>
            <person name="Wilczek-Boney K."/>
            <person name="Hale W."/>
            <person name="Jakkamsetti A."/>
            <person name="Pham P."/>
            <person name="Ruth R."/>
            <person name="San Lucas F."/>
            <person name="Warren J."/>
            <person name="Zhang J."/>
            <person name="Zhao Z."/>
            <person name="Zhou C."/>
            <person name="Zhu D."/>
            <person name="Lee S."/>
            <person name="Bess C."/>
            <person name="Blankenburg K."/>
            <person name="Forbes L."/>
            <person name="Fu Q."/>
            <person name="Gubbala S."/>
            <person name="Hirani K."/>
            <person name="Jayaseelan J.C."/>
            <person name="Lara F."/>
            <person name="Munidasa M."/>
            <person name="Palculict T."/>
            <person name="Patil S."/>
            <person name="Pu L.-L."/>
            <person name="Saada N."/>
            <person name="Tang L."/>
            <person name="Weissenberger G."/>
            <person name="Zhu Y."/>
            <person name="Hemphill L."/>
            <person name="Shang Y."/>
            <person name="Youmans B."/>
            <person name="Ayvaz T."/>
            <person name="Ross M."/>
            <person name="Santibanez J."/>
            <person name="Aqrawi P."/>
            <person name="Gross S."/>
            <person name="Joshi V."/>
            <person name="Fowler G."/>
            <person name="Nazareth L."/>
            <person name="Reid J."/>
            <person name="Worley K."/>
            <person name="Petrosino J."/>
            <person name="Highlander S."/>
            <person name="Gibbs R."/>
        </authorList>
    </citation>
    <scope>NUCLEOTIDE SEQUENCE [LARGE SCALE GENOMIC DNA]</scope>
    <source>
        <strain evidence="1 2">ATCC 49124</strain>
    </source>
</reference>
<protein>
    <submittedName>
        <fullName evidence="1">Uncharacterized protein</fullName>
    </submittedName>
</protein>
<name>A0ABP2KKU5_STRVE</name>
<dbReference type="EMBL" id="AEVI01000009">
    <property type="protein sequence ID" value="EFX96852.1"/>
    <property type="molecule type" value="Genomic_DNA"/>
</dbReference>
<sequence length="48" mass="5493">MNVVDLTLRVSIFFSNAIDESKQVPVSQINFSFHSHDKDGSYHPYHGK</sequence>
<accession>A0ABP2KKU5</accession>
<gene>
    <name evidence="1" type="ORF">HMPREF9425_0305</name>
</gene>
<evidence type="ECO:0000313" key="1">
    <source>
        <dbReference type="EMBL" id="EFX96852.1"/>
    </source>
</evidence>
<keyword evidence="2" id="KW-1185">Reference proteome</keyword>
<evidence type="ECO:0000313" key="2">
    <source>
        <dbReference type="Proteomes" id="UP000003697"/>
    </source>
</evidence>
<comment type="caution">
    <text evidence="1">The sequence shown here is derived from an EMBL/GenBank/DDBJ whole genome shotgun (WGS) entry which is preliminary data.</text>
</comment>